<organism evidence="7 8">
    <name type="scientific">Thamnocephalis sphaerospora</name>
    <dbReference type="NCBI Taxonomy" id="78915"/>
    <lineage>
        <taxon>Eukaryota</taxon>
        <taxon>Fungi</taxon>
        <taxon>Fungi incertae sedis</taxon>
        <taxon>Zoopagomycota</taxon>
        <taxon>Zoopagomycotina</taxon>
        <taxon>Zoopagomycetes</taxon>
        <taxon>Zoopagales</taxon>
        <taxon>Sigmoideomycetaceae</taxon>
        <taxon>Thamnocephalis</taxon>
    </lineage>
</organism>
<name>A0A4P9XNX8_9FUNG</name>
<keyword evidence="6" id="KW-0472">Membrane</keyword>
<evidence type="ECO:0000256" key="6">
    <source>
        <dbReference type="SAM" id="Phobius"/>
    </source>
</evidence>
<dbReference type="GO" id="GO:0004497">
    <property type="term" value="F:monooxygenase activity"/>
    <property type="evidence" value="ECO:0007669"/>
    <property type="project" value="UniProtKB-KW"/>
</dbReference>
<dbReference type="PANTHER" id="PTHR24305">
    <property type="entry name" value="CYTOCHROME P450"/>
    <property type="match status" value="1"/>
</dbReference>
<dbReference type="PRINTS" id="PR00463">
    <property type="entry name" value="EP450I"/>
</dbReference>
<dbReference type="InterPro" id="IPR036396">
    <property type="entry name" value="Cyt_P450_sf"/>
</dbReference>
<gene>
    <name evidence="7" type="ORF">THASP1DRAFT_30508</name>
</gene>
<reference evidence="8" key="1">
    <citation type="journal article" date="2018" name="Nat. Microbiol.">
        <title>Leveraging single-cell genomics to expand the fungal tree of life.</title>
        <authorList>
            <person name="Ahrendt S.R."/>
            <person name="Quandt C.A."/>
            <person name="Ciobanu D."/>
            <person name="Clum A."/>
            <person name="Salamov A."/>
            <person name="Andreopoulos B."/>
            <person name="Cheng J.F."/>
            <person name="Woyke T."/>
            <person name="Pelin A."/>
            <person name="Henrissat B."/>
            <person name="Reynolds N.K."/>
            <person name="Benny G.L."/>
            <person name="Smith M.E."/>
            <person name="James T.Y."/>
            <person name="Grigoriev I.V."/>
        </authorList>
    </citation>
    <scope>NUCLEOTIDE SEQUENCE [LARGE SCALE GENOMIC DNA]</scope>
    <source>
        <strain evidence="8">RSA 1356</strain>
    </source>
</reference>
<keyword evidence="8" id="KW-1185">Reference proteome</keyword>
<dbReference type="EMBL" id="KZ992686">
    <property type="protein sequence ID" value="RKP07676.1"/>
    <property type="molecule type" value="Genomic_DNA"/>
</dbReference>
<dbReference type="InterPro" id="IPR001128">
    <property type="entry name" value="Cyt_P450"/>
</dbReference>
<dbReference type="PROSITE" id="PS00086">
    <property type="entry name" value="CYTOCHROME_P450"/>
    <property type="match status" value="1"/>
</dbReference>
<evidence type="ECO:0000256" key="4">
    <source>
        <dbReference type="PIRSR" id="PIRSR602401-1"/>
    </source>
</evidence>
<dbReference type="GO" id="GO:0020037">
    <property type="term" value="F:heme binding"/>
    <property type="evidence" value="ECO:0007669"/>
    <property type="project" value="InterPro"/>
</dbReference>
<evidence type="ECO:0000256" key="2">
    <source>
        <dbReference type="ARBA" id="ARBA00022723"/>
    </source>
</evidence>
<sequence>MSSDVIASLVSILFDWHTVGLAVGALFLSKIVRDEIFSPLARLPGMRPAFLGGLYANSGFVTGKYQQNFAAWHKRYGRIYRVDENMIFLSDPGCALQLLGSSTYPKGPIYQSLEFHQDNIFSTRDPVFHKRQHRLMSPVFSAKSIGDMESLVRESGVDGMIERVAEYADSGSTFDILELLLCMTLDVIGEVSFGKSFGALSKKQGENGTNILHWIDDTAALGLLKYGLGSLCQPWLMPGLFNSERRLVEFARNAIQRRRSIEAGQDGRPRDVLQRLLDAEDSETGEKLTDDQLIAESMVQLTLNFLMENPRCMEILYEELQQALPDRDRPVEYAQVKNLPYLNAVLHEAMRMRPPAIVTFRETPPGGLELCGHFIPEKCAVYISIYGIHHLPEVYGEDADYFRPERWIDSSPEQLTRMRQMFLAFSMGSRACIGRNLAWMELRMALATLLRRYTFHIPDGVKNDMEMLLKFALRPRGGQLRVMATARAD</sequence>
<evidence type="ECO:0000256" key="5">
    <source>
        <dbReference type="RuleBase" id="RU000461"/>
    </source>
</evidence>
<dbReference type="Pfam" id="PF00067">
    <property type="entry name" value="p450"/>
    <property type="match status" value="1"/>
</dbReference>
<keyword evidence="5" id="KW-0560">Oxidoreductase</keyword>
<dbReference type="InterPro" id="IPR002401">
    <property type="entry name" value="Cyt_P450_E_grp-I"/>
</dbReference>
<dbReference type="STRING" id="78915.A0A4P9XNX8"/>
<evidence type="ECO:0000313" key="7">
    <source>
        <dbReference type="EMBL" id="RKP07676.1"/>
    </source>
</evidence>
<evidence type="ECO:0000256" key="1">
    <source>
        <dbReference type="ARBA" id="ARBA00001971"/>
    </source>
</evidence>
<keyword evidence="6" id="KW-0812">Transmembrane</keyword>
<evidence type="ECO:0000256" key="3">
    <source>
        <dbReference type="ARBA" id="ARBA00023004"/>
    </source>
</evidence>
<dbReference type="InterPro" id="IPR050121">
    <property type="entry name" value="Cytochrome_P450_monoxygenase"/>
</dbReference>
<keyword evidence="5" id="KW-0503">Monooxygenase</keyword>
<dbReference type="AlphaFoldDB" id="A0A4P9XNX8"/>
<dbReference type="GO" id="GO:0016705">
    <property type="term" value="F:oxidoreductase activity, acting on paired donors, with incorporation or reduction of molecular oxygen"/>
    <property type="evidence" value="ECO:0007669"/>
    <property type="project" value="InterPro"/>
</dbReference>
<keyword evidence="3 4" id="KW-0408">Iron</keyword>
<protein>
    <submittedName>
        <fullName evidence="7">Cytochrome P450</fullName>
    </submittedName>
</protein>
<keyword evidence="6" id="KW-1133">Transmembrane helix</keyword>
<dbReference type="GO" id="GO:0005506">
    <property type="term" value="F:iron ion binding"/>
    <property type="evidence" value="ECO:0007669"/>
    <property type="project" value="InterPro"/>
</dbReference>
<comment type="cofactor">
    <cofactor evidence="1 4">
        <name>heme</name>
        <dbReference type="ChEBI" id="CHEBI:30413"/>
    </cofactor>
</comment>
<feature type="binding site" description="axial binding residue" evidence="4">
    <location>
        <position position="432"/>
    </location>
    <ligand>
        <name>heme</name>
        <dbReference type="ChEBI" id="CHEBI:30413"/>
    </ligand>
    <ligandPart>
        <name>Fe</name>
        <dbReference type="ChEBI" id="CHEBI:18248"/>
    </ligandPart>
</feature>
<keyword evidence="2 4" id="KW-0479">Metal-binding</keyword>
<dbReference type="InterPro" id="IPR017972">
    <property type="entry name" value="Cyt_P450_CS"/>
</dbReference>
<feature type="transmembrane region" description="Helical" evidence="6">
    <location>
        <begin position="6"/>
        <end position="28"/>
    </location>
</feature>
<dbReference type="PANTHER" id="PTHR24305:SF108">
    <property type="entry name" value="P450, PUTATIVE (EUROFUNG)-RELATED"/>
    <property type="match status" value="1"/>
</dbReference>
<proteinExistence type="inferred from homology"/>
<evidence type="ECO:0000313" key="8">
    <source>
        <dbReference type="Proteomes" id="UP000271241"/>
    </source>
</evidence>
<dbReference type="OrthoDB" id="3934656at2759"/>
<dbReference type="Gene3D" id="1.10.630.10">
    <property type="entry name" value="Cytochrome P450"/>
    <property type="match status" value="1"/>
</dbReference>
<dbReference type="SUPFAM" id="SSF48264">
    <property type="entry name" value="Cytochrome P450"/>
    <property type="match status" value="1"/>
</dbReference>
<keyword evidence="4 5" id="KW-0349">Heme</keyword>
<dbReference type="PRINTS" id="PR00385">
    <property type="entry name" value="P450"/>
</dbReference>
<comment type="similarity">
    <text evidence="5">Belongs to the cytochrome P450 family.</text>
</comment>
<dbReference type="Proteomes" id="UP000271241">
    <property type="component" value="Unassembled WGS sequence"/>
</dbReference>
<accession>A0A4P9XNX8</accession>